<organism evidence="3 4">
    <name type="scientific">Emydomyces testavorans</name>
    <dbReference type="NCBI Taxonomy" id="2070801"/>
    <lineage>
        <taxon>Eukaryota</taxon>
        <taxon>Fungi</taxon>
        <taxon>Dikarya</taxon>
        <taxon>Ascomycota</taxon>
        <taxon>Pezizomycotina</taxon>
        <taxon>Eurotiomycetes</taxon>
        <taxon>Eurotiomycetidae</taxon>
        <taxon>Onygenales</taxon>
        <taxon>Nannizziopsiaceae</taxon>
        <taxon>Emydomyces</taxon>
    </lineage>
</organism>
<dbReference type="PIRSF" id="PIRSF017316">
    <property type="entry name" value="Pesterase_C1039"/>
    <property type="match status" value="1"/>
</dbReference>
<keyword evidence="1" id="KW-0732">Signal</keyword>
<dbReference type="InterPro" id="IPR029052">
    <property type="entry name" value="Metallo-depent_PP-like"/>
</dbReference>
<dbReference type="Gene3D" id="3.90.780.10">
    <property type="entry name" value="5'-Nucleotidase, C-terminal domain"/>
    <property type="match status" value="1"/>
</dbReference>
<feature type="chain" id="PRO_5042078495" description="Putative 5'-nucleotidase C-terminal domain-containing protein" evidence="1">
    <location>
        <begin position="19"/>
        <end position="667"/>
    </location>
</feature>
<dbReference type="Proteomes" id="UP001219355">
    <property type="component" value="Chromosome 1"/>
</dbReference>
<proteinExistence type="predicted"/>
<evidence type="ECO:0000256" key="1">
    <source>
        <dbReference type="SAM" id="SignalP"/>
    </source>
</evidence>
<gene>
    <name evidence="3" type="ORF">PRK78_000269</name>
</gene>
<dbReference type="SUPFAM" id="SSF56300">
    <property type="entry name" value="Metallo-dependent phosphatases"/>
    <property type="match status" value="1"/>
</dbReference>
<dbReference type="InterPro" id="IPR041823">
    <property type="entry name" value="YHR202W_N"/>
</dbReference>
<keyword evidence="4" id="KW-1185">Reference proteome</keyword>
<accession>A0AAF0DAT3</accession>
<dbReference type="InterPro" id="IPR036907">
    <property type="entry name" value="5'-Nucleotdase_C_sf"/>
</dbReference>
<dbReference type="InterPro" id="IPR014485">
    <property type="entry name" value="Pesterase_C1039"/>
</dbReference>
<dbReference type="PANTHER" id="PTHR11575">
    <property type="entry name" value="5'-NUCLEOTIDASE-RELATED"/>
    <property type="match status" value="1"/>
</dbReference>
<dbReference type="CDD" id="cd07407">
    <property type="entry name" value="MPP_YHR202W_N"/>
    <property type="match status" value="1"/>
</dbReference>
<dbReference type="GO" id="GO:0009166">
    <property type="term" value="P:nucleotide catabolic process"/>
    <property type="evidence" value="ECO:0007669"/>
    <property type="project" value="InterPro"/>
</dbReference>
<reference evidence="3" key="1">
    <citation type="submission" date="2023-03" db="EMBL/GenBank/DDBJ databases">
        <title>Emydomyces testavorans Genome Sequence.</title>
        <authorList>
            <person name="Hoyer L."/>
        </authorList>
    </citation>
    <scope>NUCLEOTIDE SEQUENCE</scope>
    <source>
        <strain evidence="3">16-2883</strain>
    </source>
</reference>
<dbReference type="Gene3D" id="3.60.21.10">
    <property type="match status" value="1"/>
</dbReference>
<feature type="domain" description="Putative 5'-nucleotidase C-terminal" evidence="2">
    <location>
        <begin position="414"/>
        <end position="611"/>
    </location>
</feature>
<dbReference type="AlphaFoldDB" id="A0AAF0DAT3"/>
<feature type="signal peptide" evidence="1">
    <location>
        <begin position="1"/>
        <end position="18"/>
    </location>
</feature>
<dbReference type="Pfam" id="PF21953">
    <property type="entry name" value="NadN_nucleosid_C"/>
    <property type="match status" value="1"/>
</dbReference>
<dbReference type="PANTHER" id="PTHR11575:SF22">
    <property type="entry name" value="ADL392WP"/>
    <property type="match status" value="1"/>
</dbReference>
<protein>
    <recommendedName>
        <fullName evidence="2">Putative 5'-nucleotidase C-terminal domain-containing protein</fullName>
    </recommendedName>
</protein>
<sequence>MLLSTIFFLAVQISGVIACSDCYGPSQPGQHERLVRRMQPEALNATTSPRGPLEWGQINFLQTTDTHGWLAGHLKERNYGADWGDFVSFVKHMRQKADRLHVDLLVVDTGDLHDGNGLSDVTTPDGLISDAIFSEIDYDLLAIGNHELYVTEVAYQSYANISKPFGERYLTSNVQLLNRETGQFQDFGSKYRYFITKHGLRIMAFGVLFDFTGNSNVSRVTKAEDMVKESWFKNAVNSRRPIDLFVVIGHNAVRPTASSSTFGTVYKAIRAMRPDIPIQTFGGHTHVRDFVVYDEMSTGLEAGRYCETLGWLSLTGIKSPTFIGSMHPRGVPNPVKKAVKPRTQEQDPSIDRKRSSLTYARRYLDWNRLTFAYHAPKSQDGTFDTPHGLEVTGDITKSLKGLNLTYIFGCAPKTYCQSCKPFGAEGSIYKLVQTALATTVVNPSRADTPRLILINSGTIRFDLVQGPFTVGDSYIVSPFENAFQFIPDVPYSVASKVLGVLNNGPWQKRYVETYPVPSWTGEDVCVDPPYTAMQGRSEGHQSNSFTRREMAPPIIYPGYTTVDDFGTDGDDTPHSKLPYFRSENDVQANASFPTDGSMPKTVDVVFSDFIGVKYVLPALMKSGGNYTAADIQLYLPKTFTSHSVLPAYAMKAWQENVPNCPVGEGVQ</sequence>
<evidence type="ECO:0000313" key="3">
    <source>
        <dbReference type="EMBL" id="WEW54843.1"/>
    </source>
</evidence>
<dbReference type="SUPFAM" id="SSF55816">
    <property type="entry name" value="5'-nucleotidase (syn. UDP-sugar hydrolase), C-terminal domain"/>
    <property type="match status" value="1"/>
</dbReference>
<name>A0AAF0DAT3_9EURO</name>
<dbReference type="GO" id="GO:0016787">
    <property type="term" value="F:hydrolase activity"/>
    <property type="evidence" value="ECO:0007669"/>
    <property type="project" value="InterPro"/>
</dbReference>
<dbReference type="GO" id="GO:0005829">
    <property type="term" value="C:cytosol"/>
    <property type="evidence" value="ECO:0007669"/>
    <property type="project" value="TreeGrafter"/>
</dbReference>
<dbReference type="InterPro" id="IPR053828">
    <property type="entry name" value="Nucleosidase_C"/>
</dbReference>
<evidence type="ECO:0000259" key="2">
    <source>
        <dbReference type="Pfam" id="PF21953"/>
    </source>
</evidence>
<dbReference type="InterPro" id="IPR006179">
    <property type="entry name" value="5_nucleotidase/apyrase"/>
</dbReference>
<dbReference type="EMBL" id="CP120627">
    <property type="protein sequence ID" value="WEW54843.1"/>
    <property type="molecule type" value="Genomic_DNA"/>
</dbReference>
<evidence type="ECO:0000313" key="4">
    <source>
        <dbReference type="Proteomes" id="UP001219355"/>
    </source>
</evidence>